<gene>
    <name evidence="1" type="ORF">T4E_5724</name>
</gene>
<dbReference type="EMBL" id="JYDU01000022">
    <property type="protein sequence ID" value="KRX98325.1"/>
    <property type="molecule type" value="Genomic_DNA"/>
</dbReference>
<comment type="caution">
    <text evidence="1">The sequence shown here is derived from an EMBL/GenBank/DDBJ whole genome shotgun (WGS) entry which is preliminary data.</text>
</comment>
<evidence type="ECO:0008006" key="3">
    <source>
        <dbReference type="Google" id="ProtNLM"/>
    </source>
</evidence>
<dbReference type="AlphaFoldDB" id="A0A0V0YDY5"/>
<dbReference type="Proteomes" id="UP000054815">
    <property type="component" value="Unassembled WGS sequence"/>
</dbReference>
<name>A0A0V0YDY5_TRIPS</name>
<proteinExistence type="predicted"/>
<organism evidence="1 2">
    <name type="scientific">Trichinella pseudospiralis</name>
    <name type="common">Parasitic roundworm</name>
    <dbReference type="NCBI Taxonomy" id="6337"/>
    <lineage>
        <taxon>Eukaryota</taxon>
        <taxon>Metazoa</taxon>
        <taxon>Ecdysozoa</taxon>
        <taxon>Nematoda</taxon>
        <taxon>Enoplea</taxon>
        <taxon>Dorylaimia</taxon>
        <taxon>Trichinellida</taxon>
        <taxon>Trichinellidae</taxon>
        <taxon>Trichinella</taxon>
    </lineage>
</organism>
<sequence>MEQTTIFENELEKILHKSPVLSTCTYSSAEHRALDLTGLKACLTAYLQSQETSNLETVFKSIEIYVLQKLIKKLAKPLGRFQTYQRARQLMNSLSKLENMGCLNVLREFVDSVKRSADDTVYAPSAHCWRYSLAVVVASAINWADVGNKCVLLGWSCCQLMGLGHFVNVCCLFLGSAAVLYQASVKNVRLLENLYQLLAKWRDAEFHYAGPEPPITLGWPENLAKLSLIEDLLRKNDSISVDRGWRERCWNQLCRFNQTHKQFDETAYVKSIEGTVTNFLKNEMDANRQTGTPVGTIEALSVKLQSVRSLATLKSWYHSCRKAVNHGKVTDQAEVALLAEATKSISQQWSVMCKLKKKNKTKLSKRFKKLKCRLRDLMNAGSGKAGTTSGELKLHSLTEDLQLRFDQVNSVRSLRKLLTALYHETDNKQSIKAALKIVNKHYHQRTVKKLNQKNRLLIRKELEILKNKVLNIFNIKSNCSEVNVNKE</sequence>
<evidence type="ECO:0000313" key="2">
    <source>
        <dbReference type="Proteomes" id="UP000054815"/>
    </source>
</evidence>
<accession>A0A0V0YDY5</accession>
<reference evidence="1 2" key="1">
    <citation type="submission" date="2015-01" db="EMBL/GenBank/DDBJ databases">
        <title>Evolution of Trichinella species and genotypes.</title>
        <authorList>
            <person name="Korhonen P.K."/>
            <person name="Edoardo P."/>
            <person name="Giuseppe L.R."/>
            <person name="Gasser R.B."/>
        </authorList>
    </citation>
    <scope>NUCLEOTIDE SEQUENCE [LARGE SCALE GENOMIC DNA]</scope>
    <source>
        <strain evidence="1">ISS141</strain>
    </source>
</reference>
<protein>
    <recommendedName>
        <fullName evidence="3">Nucleolus and neural progenitor protein-like N-terminal domain-containing protein</fullName>
    </recommendedName>
</protein>
<evidence type="ECO:0000313" key="1">
    <source>
        <dbReference type="EMBL" id="KRX98325.1"/>
    </source>
</evidence>